<protein>
    <recommendedName>
        <fullName evidence="3">Retrotransposon Copia-like N-terminal domain-containing protein</fullName>
    </recommendedName>
</protein>
<evidence type="ECO:0000313" key="2">
    <source>
        <dbReference type="Proteomes" id="UP000030748"/>
    </source>
</evidence>
<keyword evidence="2" id="KW-1185">Reference proteome</keyword>
<proteinExistence type="predicted"/>
<reference evidence="1 2" key="1">
    <citation type="journal article" date="2013" name="Proc. Natl. Acad. Sci. U.S.A.">
        <title>Fine-scale variation in meiotic recombination in Mimulus inferred from population shotgun sequencing.</title>
        <authorList>
            <person name="Hellsten U."/>
            <person name="Wright K.M."/>
            <person name="Jenkins J."/>
            <person name="Shu S."/>
            <person name="Yuan Y."/>
            <person name="Wessler S.R."/>
            <person name="Schmutz J."/>
            <person name="Willis J.H."/>
            <person name="Rokhsar D.S."/>
        </authorList>
    </citation>
    <scope>NUCLEOTIDE SEQUENCE [LARGE SCALE GENOMIC DNA]</scope>
    <source>
        <strain evidence="2">cv. DUN x IM62</strain>
    </source>
</reference>
<organism evidence="1 2">
    <name type="scientific">Erythranthe guttata</name>
    <name type="common">Yellow monkey flower</name>
    <name type="synonym">Mimulus guttatus</name>
    <dbReference type="NCBI Taxonomy" id="4155"/>
    <lineage>
        <taxon>Eukaryota</taxon>
        <taxon>Viridiplantae</taxon>
        <taxon>Streptophyta</taxon>
        <taxon>Embryophyta</taxon>
        <taxon>Tracheophyta</taxon>
        <taxon>Spermatophyta</taxon>
        <taxon>Magnoliopsida</taxon>
        <taxon>eudicotyledons</taxon>
        <taxon>Gunneridae</taxon>
        <taxon>Pentapetalae</taxon>
        <taxon>asterids</taxon>
        <taxon>lamiids</taxon>
        <taxon>Lamiales</taxon>
        <taxon>Phrymaceae</taxon>
        <taxon>Erythranthe</taxon>
    </lineage>
</organism>
<dbReference type="PANTHER" id="PTHR47481">
    <property type="match status" value="1"/>
</dbReference>
<dbReference type="STRING" id="4155.A0A022PU16"/>
<dbReference type="Pfam" id="PF14223">
    <property type="entry name" value="Retrotran_gag_2"/>
    <property type="match status" value="1"/>
</dbReference>
<dbReference type="EMBL" id="KI632310">
    <property type="protein sequence ID" value="EYU19004.1"/>
    <property type="molecule type" value="Genomic_DNA"/>
</dbReference>
<dbReference type="AlphaFoldDB" id="A0A022PU16"/>
<evidence type="ECO:0008006" key="3">
    <source>
        <dbReference type="Google" id="ProtNLM"/>
    </source>
</evidence>
<gene>
    <name evidence="1" type="ORF">MIMGU_mgv1a021540mg</name>
</gene>
<evidence type="ECO:0000313" key="1">
    <source>
        <dbReference type="EMBL" id="EYU19004.1"/>
    </source>
</evidence>
<dbReference type="PANTHER" id="PTHR47481:SF9">
    <property type="entry name" value="RETROTRANSPOSON GAG DOMAIN-CONTAINING PROTEIN"/>
    <property type="match status" value="1"/>
</dbReference>
<accession>A0A022PU16</accession>
<sequence>MSSSSGQTPNFTLNPHSSSATEKKLIAFNITAQINEKLTLSTFPQWRAQFEAVLIGYDLIDYVEATFLCPSSTCAVADLLHKNHWIRQDKLILSALLASTSPSITPPISMAKTSHEAWKNLKTLYASRSRTPAPIRARENSMVFEELHDLLVGHEYYLRRLETATQQVVMTRSHKMNVNHRSHSHNSACQSNGYQRDLRHANNGFSKTSNNHKHYNLGCQFYEQMGYTAKSCPRIHQMDLKLIAQLLPMEKKNHGFWTWQRLII</sequence>
<name>A0A022PU16_ERYGU</name>
<dbReference type="Proteomes" id="UP000030748">
    <property type="component" value="Unassembled WGS sequence"/>
</dbReference>